<feature type="region of interest" description="Disordered" evidence="1">
    <location>
        <begin position="1"/>
        <end position="28"/>
    </location>
</feature>
<dbReference type="CDD" id="cd00551">
    <property type="entry name" value="AmyAc_family"/>
    <property type="match status" value="1"/>
</dbReference>
<dbReference type="AlphaFoldDB" id="X0X9Y0"/>
<dbReference type="SUPFAM" id="SSF51445">
    <property type="entry name" value="(Trans)glycosidases"/>
    <property type="match status" value="1"/>
</dbReference>
<evidence type="ECO:0000256" key="1">
    <source>
        <dbReference type="SAM" id="MobiDB-lite"/>
    </source>
</evidence>
<dbReference type="EMBL" id="BARS01040119">
    <property type="protein sequence ID" value="GAG32232.1"/>
    <property type="molecule type" value="Genomic_DNA"/>
</dbReference>
<organism evidence="2">
    <name type="scientific">marine sediment metagenome</name>
    <dbReference type="NCBI Taxonomy" id="412755"/>
    <lineage>
        <taxon>unclassified sequences</taxon>
        <taxon>metagenomes</taxon>
        <taxon>ecological metagenomes</taxon>
    </lineage>
</organism>
<reference evidence="2" key="1">
    <citation type="journal article" date="2014" name="Front. Microbiol.">
        <title>High frequency of phylogenetically diverse reductive dehalogenase-homologous genes in deep subseafloor sedimentary metagenomes.</title>
        <authorList>
            <person name="Kawai M."/>
            <person name="Futagami T."/>
            <person name="Toyoda A."/>
            <person name="Takaki Y."/>
            <person name="Nishi S."/>
            <person name="Hori S."/>
            <person name="Arai W."/>
            <person name="Tsubouchi T."/>
            <person name="Morono Y."/>
            <person name="Uchiyama I."/>
            <person name="Ito T."/>
            <person name="Fujiyama A."/>
            <person name="Inagaki F."/>
            <person name="Takami H."/>
        </authorList>
    </citation>
    <scope>NUCLEOTIDE SEQUENCE</scope>
    <source>
        <strain evidence="2">Expedition CK06-06</strain>
    </source>
</reference>
<comment type="caution">
    <text evidence="2">The sequence shown here is derived from an EMBL/GenBank/DDBJ whole genome shotgun (WGS) entry which is preliminary data.</text>
</comment>
<dbReference type="Gene3D" id="3.20.20.80">
    <property type="entry name" value="Glycosidases"/>
    <property type="match status" value="1"/>
</dbReference>
<feature type="non-terminal residue" evidence="2">
    <location>
        <position position="207"/>
    </location>
</feature>
<evidence type="ECO:0000313" key="2">
    <source>
        <dbReference type="EMBL" id="GAG32232.1"/>
    </source>
</evidence>
<protein>
    <submittedName>
        <fullName evidence="2">Uncharacterized protein</fullName>
    </submittedName>
</protein>
<sequence length="207" mass="23086">MNTSKNKVRNIAGQAGGSGRVTPKKHPDQPSAAYIQWLEPRSMLYRADQLSDLIAGKHLQWQHAYGHPRPQDFVRAASAWFTSYAKATITHPDKSVVQTLGSKELLTTLQEIGIDGIHTGPMRRAGGITGRKYTPTIDGLFDRIELTIDPLFGTDQQYKRMTRTAEQHNIIIIGDLVPAHTGTGADFRLAERAYKNYEGLYVMVEIP</sequence>
<proteinExistence type="predicted"/>
<dbReference type="GO" id="GO:0005975">
    <property type="term" value="P:carbohydrate metabolic process"/>
    <property type="evidence" value="ECO:0007669"/>
    <property type="project" value="InterPro"/>
</dbReference>
<name>X0X9Y0_9ZZZZ</name>
<accession>X0X9Y0</accession>
<gene>
    <name evidence="2" type="ORF">S01H1_61204</name>
</gene>
<dbReference type="InterPro" id="IPR017853">
    <property type="entry name" value="GH"/>
</dbReference>